<sequence length="611" mass="68397">MELRAVSSRLPPPSSTTSAYCSPSAAEPLPMPFGGKFCLAVISQHLYTFIIPPLAFEMILSFLAVYRLLKVRKSLAQPMRLDGEGKAGKSDLEALSFLIPDSAEPELTKTMVFFDDINLALQALRWLRKHLPPHLRKQVAVYNSRRSSRSKKQILQKFRDGHIKILLTTEAAGMGCDISDIVQVVQFMVPKSMSIWMQRAGRAGRSSALSARAILLVQPTVFQEVKQTTKSRKPTARANQPDEPDSIYYKKTVEDGLRDWINAKGCRRDVADEYFGDGTQRRAPTSFCCDNCLRESFPHHPLLDLISKKQPLTRPSSPSSDVEDTPSQNPDENGKRTMGEAANVANRRDEALNGAKSLLTTWRQETWTSQYSERPWGVQALMSDTIITSLAHKARLRSTDDLVGIGWSPLHVRRHGADVLSLLADFDNAYKLQKDADIKARAAQRKLETAAKAKAKKEQGVQERMRQKELKAALPKPARVSRAKKAPNVMGHHFNQQHSPVQQHSRAAPGSENCPPVTMPITPTPTPHNYYLNYHSPIPIQYSPTAYIPTNYTHAQARLPPTTTYSPTVNPFYIPPNYNESLHAQPPVPGTPLPASHLHSFNPFYQYYPPN</sequence>
<feature type="region of interest" description="Disordered" evidence="4">
    <location>
        <begin position="226"/>
        <end position="247"/>
    </location>
</feature>
<dbReference type="EMBL" id="JAACJL010000062">
    <property type="protein sequence ID" value="KAF4609440.1"/>
    <property type="molecule type" value="Genomic_DNA"/>
</dbReference>
<dbReference type="GO" id="GO:0009378">
    <property type="term" value="F:four-way junction helicase activity"/>
    <property type="evidence" value="ECO:0007669"/>
    <property type="project" value="TreeGrafter"/>
</dbReference>
<dbReference type="PANTHER" id="PTHR13710">
    <property type="entry name" value="DNA HELICASE RECQ FAMILY MEMBER"/>
    <property type="match status" value="1"/>
</dbReference>
<dbReference type="GO" id="GO:0043138">
    <property type="term" value="F:3'-5' DNA helicase activity"/>
    <property type="evidence" value="ECO:0007669"/>
    <property type="project" value="UniProtKB-EC"/>
</dbReference>
<dbReference type="Proteomes" id="UP000521872">
    <property type="component" value="Unassembled WGS sequence"/>
</dbReference>
<protein>
    <recommendedName>
        <fullName evidence="3">DNA 3'-5' helicase</fullName>
        <ecNumber evidence="3">5.6.2.4</ecNumber>
    </recommendedName>
</protein>
<organism evidence="6 7">
    <name type="scientific">Agrocybe pediades</name>
    <dbReference type="NCBI Taxonomy" id="84607"/>
    <lineage>
        <taxon>Eukaryota</taxon>
        <taxon>Fungi</taxon>
        <taxon>Dikarya</taxon>
        <taxon>Basidiomycota</taxon>
        <taxon>Agaricomycotina</taxon>
        <taxon>Agaricomycetes</taxon>
        <taxon>Agaricomycetidae</taxon>
        <taxon>Agaricales</taxon>
        <taxon>Agaricineae</taxon>
        <taxon>Strophariaceae</taxon>
        <taxon>Agrocybe</taxon>
    </lineage>
</organism>
<evidence type="ECO:0000256" key="1">
    <source>
        <dbReference type="ARBA" id="ARBA00005446"/>
    </source>
</evidence>
<dbReference type="GO" id="GO:0005737">
    <property type="term" value="C:cytoplasm"/>
    <property type="evidence" value="ECO:0007669"/>
    <property type="project" value="TreeGrafter"/>
</dbReference>
<accession>A0A8H4QEF8</accession>
<dbReference type="Pfam" id="PF00271">
    <property type="entry name" value="Helicase_C"/>
    <property type="match status" value="1"/>
</dbReference>
<feature type="compositionally biased region" description="Basic and acidic residues" evidence="4">
    <location>
        <begin position="451"/>
        <end position="471"/>
    </location>
</feature>
<dbReference type="GO" id="GO:0005694">
    <property type="term" value="C:chromosome"/>
    <property type="evidence" value="ECO:0007669"/>
    <property type="project" value="TreeGrafter"/>
</dbReference>
<evidence type="ECO:0000259" key="5">
    <source>
        <dbReference type="PROSITE" id="PS51194"/>
    </source>
</evidence>
<dbReference type="SUPFAM" id="SSF52540">
    <property type="entry name" value="P-loop containing nucleoside triphosphate hydrolases"/>
    <property type="match status" value="1"/>
</dbReference>
<dbReference type="GO" id="GO:0000724">
    <property type="term" value="P:double-strand break repair via homologous recombination"/>
    <property type="evidence" value="ECO:0007669"/>
    <property type="project" value="TreeGrafter"/>
</dbReference>
<dbReference type="SMART" id="SM00490">
    <property type="entry name" value="HELICc"/>
    <property type="match status" value="1"/>
</dbReference>
<evidence type="ECO:0000256" key="4">
    <source>
        <dbReference type="SAM" id="MobiDB-lite"/>
    </source>
</evidence>
<feature type="region of interest" description="Disordered" evidence="4">
    <location>
        <begin position="310"/>
        <end position="337"/>
    </location>
</feature>
<comment type="caution">
    <text evidence="6">The sequence shown here is derived from an EMBL/GenBank/DDBJ whole genome shotgun (WGS) entry which is preliminary data.</text>
</comment>
<dbReference type="PROSITE" id="PS51194">
    <property type="entry name" value="HELICASE_CTER"/>
    <property type="match status" value="1"/>
</dbReference>
<dbReference type="InterPro" id="IPR027417">
    <property type="entry name" value="P-loop_NTPase"/>
</dbReference>
<evidence type="ECO:0000313" key="7">
    <source>
        <dbReference type="Proteomes" id="UP000521872"/>
    </source>
</evidence>
<comment type="similarity">
    <text evidence="1">Belongs to the helicase family. RecQ subfamily.</text>
</comment>
<dbReference type="EC" id="5.6.2.4" evidence="3"/>
<name>A0A8H4QEF8_9AGAR</name>
<dbReference type="PANTHER" id="PTHR13710:SF154">
    <property type="entry name" value="RECQ HELICASE, PUTATIVE (AFU_ORTHOLOGUE AFUA_6G14720)-RELATED"/>
    <property type="match status" value="1"/>
</dbReference>
<keyword evidence="7" id="KW-1185">Reference proteome</keyword>
<dbReference type="InterPro" id="IPR001650">
    <property type="entry name" value="Helicase_C-like"/>
</dbReference>
<dbReference type="AlphaFoldDB" id="A0A8H4QEF8"/>
<dbReference type="Gene3D" id="3.40.50.300">
    <property type="entry name" value="P-loop containing nucleotide triphosphate hydrolases"/>
    <property type="match status" value="1"/>
</dbReference>
<feature type="domain" description="Helicase C-terminal" evidence="5">
    <location>
        <begin position="91"/>
        <end position="248"/>
    </location>
</feature>
<feature type="compositionally biased region" description="Polar residues" evidence="4">
    <location>
        <begin position="313"/>
        <end position="331"/>
    </location>
</feature>
<evidence type="ECO:0000313" key="6">
    <source>
        <dbReference type="EMBL" id="KAF4609440.1"/>
    </source>
</evidence>
<feature type="region of interest" description="Disordered" evidence="4">
    <location>
        <begin position="451"/>
        <end position="480"/>
    </location>
</feature>
<evidence type="ECO:0000256" key="3">
    <source>
        <dbReference type="ARBA" id="ARBA00034808"/>
    </source>
</evidence>
<gene>
    <name evidence="6" type="ORF">D9613_012919</name>
</gene>
<reference evidence="6 7" key="1">
    <citation type="submission" date="2019-12" db="EMBL/GenBank/DDBJ databases">
        <authorList>
            <person name="Floudas D."/>
            <person name="Bentzer J."/>
            <person name="Ahren D."/>
            <person name="Johansson T."/>
            <person name="Persson P."/>
            <person name="Tunlid A."/>
        </authorList>
    </citation>
    <scope>NUCLEOTIDE SEQUENCE [LARGE SCALE GENOMIC DNA]</scope>
    <source>
        <strain evidence="6 7">CBS 102.39</strain>
    </source>
</reference>
<feature type="region of interest" description="Disordered" evidence="4">
    <location>
        <begin position="1"/>
        <end position="21"/>
    </location>
</feature>
<evidence type="ECO:0000256" key="2">
    <source>
        <dbReference type="ARBA" id="ARBA00034617"/>
    </source>
</evidence>
<comment type="catalytic activity">
    <reaction evidence="2">
        <text>Couples ATP hydrolysis with the unwinding of duplex DNA by translocating in the 3'-5' direction.</text>
        <dbReference type="EC" id="5.6.2.4"/>
    </reaction>
</comment>
<proteinExistence type="inferred from homology"/>